<dbReference type="EMBL" id="CP013251">
    <property type="protein sequence ID" value="AMO55661.1"/>
    <property type="molecule type" value="Genomic_DNA"/>
</dbReference>
<gene>
    <name evidence="2" type="ORF">EZMO1_1493</name>
</gene>
<dbReference type="KEGG" id="emp:EZMO1_1493"/>
<evidence type="ECO:0000256" key="1">
    <source>
        <dbReference type="SAM" id="MobiDB-lite"/>
    </source>
</evidence>
<dbReference type="PATRIC" id="fig|570277.3.peg.1612"/>
<dbReference type="Proteomes" id="UP000071065">
    <property type="component" value="Chromosome"/>
</dbReference>
<organism evidence="2 3">
    <name type="scientific">Endozoicomonas montiporae CL-33</name>
    <dbReference type="NCBI Taxonomy" id="570277"/>
    <lineage>
        <taxon>Bacteria</taxon>
        <taxon>Pseudomonadati</taxon>
        <taxon>Pseudomonadota</taxon>
        <taxon>Gammaproteobacteria</taxon>
        <taxon>Oceanospirillales</taxon>
        <taxon>Endozoicomonadaceae</taxon>
        <taxon>Endozoicomonas</taxon>
    </lineage>
</organism>
<protein>
    <submittedName>
        <fullName evidence="2">Uncharacterized protein</fullName>
    </submittedName>
</protein>
<feature type="region of interest" description="Disordered" evidence="1">
    <location>
        <begin position="34"/>
        <end position="53"/>
    </location>
</feature>
<proteinExistence type="predicted"/>
<name>A0A142BA85_9GAMM</name>
<dbReference type="STRING" id="570277.EZMO1_1493"/>
<sequence>MSSHSPCRKVTWNYSTSQYETFTLLNHDLTPVIGTPSEWNDNPATKPKQMDITPAEDEFADARAALGDDDDDEWNKTMDDLWSSAGQVVEDDKVPF</sequence>
<dbReference type="AlphaFoldDB" id="A0A142BA85"/>
<evidence type="ECO:0000313" key="3">
    <source>
        <dbReference type="Proteomes" id="UP000071065"/>
    </source>
</evidence>
<evidence type="ECO:0000313" key="2">
    <source>
        <dbReference type="EMBL" id="AMO55661.1"/>
    </source>
</evidence>
<reference evidence="2 3" key="1">
    <citation type="journal article" date="2016" name="Front. Microbiol.">
        <title>Genomic Insight into the Host-Endosymbiont Relationship of Endozoicomonas montiporae CL-33(T) with its Coral Host.</title>
        <authorList>
            <person name="Ding J.-Y."/>
            <person name="Shiu J.-H."/>
            <person name="Chen W.-M."/>
            <person name="Chiang Y.-R."/>
            <person name="Tang S.-L."/>
        </authorList>
    </citation>
    <scope>NUCLEOTIDE SEQUENCE [LARGE SCALE GENOMIC DNA]</scope>
    <source>
        <strain evidence="2 3">CL-33</strain>
    </source>
</reference>
<accession>A0A142BA85</accession>